<dbReference type="Proteomes" id="UP000095751">
    <property type="component" value="Unassembled WGS sequence"/>
</dbReference>
<evidence type="ECO:0000256" key="4">
    <source>
        <dbReference type="ARBA" id="ARBA00030643"/>
    </source>
</evidence>
<evidence type="ECO:0000256" key="1">
    <source>
        <dbReference type="ARBA" id="ARBA00005591"/>
    </source>
</evidence>
<dbReference type="PANTHER" id="PTHR43774">
    <property type="entry name" value="PEPTIDE METHIONINE SULFOXIDE REDUCTASE"/>
    <property type="match status" value="1"/>
</dbReference>
<dbReference type="InterPro" id="IPR036509">
    <property type="entry name" value="Met_Sox_Rdtase_MsrA_sf"/>
</dbReference>
<protein>
    <recommendedName>
        <fullName evidence="2">peptide-methionine (S)-S-oxide reductase</fullName>
        <ecNumber evidence="2">1.8.4.11</ecNumber>
    </recommendedName>
    <alternativeName>
        <fullName evidence="4">Peptide-methionine (S)-S-oxide reductase</fullName>
    </alternativeName>
</protein>
<name>A0A1E7FD87_9STRA</name>
<keyword evidence="3" id="KW-0560">Oxidoreductase</keyword>
<keyword evidence="7" id="KW-1185">Reference proteome</keyword>
<dbReference type="PANTHER" id="PTHR43774:SF1">
    <property type="entry name" value="PEPTIDE METHIONINE SULFOXIDE REDUCTASE MSRA 2"/>
    <property type="match status" value="1"/>
</dbReference>
<dbReference type="OrthoDB" id="77405at2759"/>
<dbReference type="NCBIfam" id="TIGR00401">
    <property type="entry name" value="msrA"/>
    <property type="match status" value="1"/>
</dbReference>
<dbReference type="Gene3D" id="3.30.1060.10">
    <property type="entry name" value="Peptide methionine sulphoxide reductase MsrA"/>
    <property type="match status" value="1"/>
</dbReference>
<dbReference type="GO" id="GO:0008113">
    <property type="term" value="F:peptide-methionine (S)-S-oxide reductase activity"/>
    <property type="evidence" value="ECO:0007669"/>
    <property type="project" value="UniProtKB-EC"/>
</dbReference>
<dbReference type="AlphaFoldDB" id="A0A1E7FD87"/>
<feature type="domain" description="Peptide methionine sulphoxide reductase MsrA" evidence="5">
    <location>
        <begin position="14"/>
        <end position="168"/>
    </location>
</feature>
<dbReference type="EC" id="1.8.4.11" evidence="2"/>
<dbReference type="InParanoid" id="A0A1E7FD87"/>
<comment type="similarity">
    <text evidence="1">Belongs to the MsrA Met sulfoxide reductase family.</text>
</comment>
<dbReference type="EMBL" id="KV784358">
    <property type="protein sequence ID" value="OEU16109.1"/>
    <property type="molecule type" value="Genomic_DNA"/>
</dbReference>
<dbReference type="SUPFAM" id="SSF55068">
    <property type="entry name" value="Peptide methionine sulfoxide reductase"/>
    <property type="match status" value="1"/>
</dbReference>
<evidence type="ECO:0000259" key="5">
    <source>
        <dbReference type="Pfam" id="PF01625"/>
    </source>
</evidence>
<sequence>MPSNSPSIPNLELATIAGGCFWGLELALQRLDGIKYTLVGYTQGLDKEVKPNYEQVSSGNTNHCEAVIIYYDPSIVSYETVLRAVLDRVDITTVNGQGRDYGKQYRTGIYFHTIQQQEIARRILSEELIINPKYKNNKKIKIATELKPAKAFWPAEDYHQQYLEKRGQSAEKDNDDEIRCYG</sequence>
<proteinExistence type="inferred from homology"/>
<evidence type="ECO:0000256" key="3">
    <source>
        <dbReference type="ARBA" id="ARBA00023002"/>
    </source>
</evidence>
<evidence type="ECO:0000256" key="2">
    <source>
        <dbReference type="ARBA" id="ARBA00012502"/>
    </source>
</evidence>
<reference evidence="6 7" key="1">
    <citation type="submission" date="2016-09" db="EMBL/GenBank/DDBJ databases">
        <title>Extensive genetic diversity and differential bi-allelic expression allows diatom success in the polar Southern Ocean.</title>
        <authorList>
            <consortium name="DOE Joint Genome Institute"/>
            <person name="Mock T."/>
            <person name="Otillar R.P."/>
            <person name="Strauss J."/>
            <person name="Dupont C."/>
            <person name="Frickenhaus S."/>
            <person name="Maumus F."/>
            <person name="Mcmullan M."/>
            <person name="Sanges R."/>
            <person name="Schmutz J."/>
            <person name="Toseland A."/>
            <person name="Valas R."/>
            <person name="Veluchamy A."/>
            <person name="Ward B.J."/>
            <person name="Allen A."/>
            <person name="Barry K."/>
            <person name="Falciatore A."/>
            <person name="Ferrante M."/>
            <person name="Fortunato A.E."/>
            <person name="Gloeckner G."/>
            <person name="Gruber A."/>
            <person name="Hipkin R."/>
            <person name="Janech M."/>
            <person name="Kroth P."/>
            <person name="Leese F."/>
            <person name="Lindquist E."/>
            <person name="Lyon B.R."/>
            <person name="Martin J."/>
            <person name="Mayer C."/>
            <person name="Parker M."/>
            <person name="Quesneville H."/>
            <person name="Raymond J."/>
            <person name="Uhlig C."/>
            <person name="Valentin K.U."/>
            <person name="Worden A.Z."/>
            <person name="Armbrust E.V."/>
            <person name="Bowler C."/>
            <person name="Green B."/>
            <person name="Moulton V."/>
            <person name="Van Oosterhout C."/>
            <person name="Grigoriev I."/>
        </authorList>
    </citation>
    <scope>NUCLEOTIDE SEQUENCE [LARGE SCALE GENOMIC DNA]</scope>
    <source>
        <strain evidence="6 7">CCMP1102</strain>
    </source>
</reference>
<dbReference type="HAMAP" id="MF_01401">
    <property type="entry name" value="MsrA"/>
    <property type="match status" value="1"/>
</dbReference>
<dbReference type="Pfam" id="PF01625">
    <property type="entry name" value="PMSR"/>
    <property type="match status" value="1"/>
</dbReference>
<evidence type="ECO:0000313" key="7">
    <source>
        <dbReference type="Proteomes" id="UP000095751"/>
    </source>
</evidence>
<accession>A0A1E7FD87</accession>
<evidence type="ECO:0000313" key="6">
    <source>
        <dbReference type="EMBL" id="OEU16109.1"/>
    </source>
</evidence>
<dbReference type="InterPro" id="IPR002569">
    <property type="entry name" value="Met_Sox_Rdtase_MsrA_dom"/>
</dbReference>
<dbReference type="KEGG" id="fcy:FRACYDRAFT_186351"/>
<organism evidence="6 7">
    <name type="scientific">Fragilariopsis cylindrus CCMP1102</name>
    <dbReference type="NCBI Taxonomy" id="635003"/>
    <lineage>
        <taxon>Eukaryota</taxon>
        <taxon>Sar</taxon>
        <taxon>Stramenopiles</taxon>
        <taxon>Ochrophyta</taxon>
        <taxon>Bacillariophyta</taxon>
        <taxon>Bacillariophyceae</taxon>
        <taxon>Bacillariophycidae</taxon>
        <taxon>Bacillariales</taxon>
        <taxon>Bacillariaceae</taxon>
        <taxon>Fragilariopsis</taxon>
    </lineage>
</organism>
<gene>
    <name evidence="6" type="ORF">FRACYDRAFT_186351</name>
</gene>